<comment type="subunit">
    <text evidence="6">Component of the Mediator complex.</text>
</comment>
<evidence type="ECO:0000256" key="3">
    <source>
        <dbReference type="ARBA" id="ARBA00023159"/>
    </source>
</evidence>
<dbReference type="SUPFAM" id="SSF140718">
    <property type="entry name" value="Mediator hinge subcomplex-like"/>
    <property type="match status" value="1"/>
</dbReference>
<dbReference type="InterPro" id="IPR037212">
    <property type="entry name" value="Med7/Med21-like"/>
</dbReference>
<dbReference type="STRING" id="51511.ENSCSAVP00000008122"/>
<dbReference type="InParanoid" id="H2YS12"/>
<dbReference type="Ensembl" id="ENSCSAVT00000008230.1">
    <property type="protein sequence ID" value="ENSCSAVP00000008122.1"/>
    <property type="gene ID" value="ENSCSAVG00000004835.1"/>
</dbReference>
<keyword evidence="7" id="KW-0175">Coiled coil</keyword>
<evidence type="ECO:0000256" key="6">
    <source>
        <dbReference type="RuleBase" id="RU366036"/>
    </source>
</evidence>
<evidence type="ECO:0000313" key="9">
    <source>
        <dbReference type="Ensembl" id="ENSCSAVP00000008122.1"/>
    </source>
</evidence>
<dbReference type="Proteomes" id="UP000007875">
    <property type="component" value="Unassembled WGS sequence"/>
</dbReference>
<comment type="similarity">
    <text evidence="6">Belongs to the Mediator complex subunit 21 family.</text>
</comment>
<evidence type="ECO:0000256" key="8">
    <source>
        <dbReference type="SAM" id="MobiDB-lite"/>
    </source>
</evidence>
<dbReference type="PANTHER" id="PTHR13381">
    <property type="entry name" value="RNA POLYMERASE II HOLOENZYME COMPONENT SRB7"/>
    <property type="match status" value="1"/>
</dbReference>
<sequence length="164" mass="17785">MSDRLTQLQDAVNQLAEHFCNGVGILQQSAAPGSFAGLEKLGNKEPAVTNDDTIRLFATLITKTAKDIDVLIDSLPSEESTPELQAKCLSKLEEENQEAAAKLRTLVQQGEEQLAEIQKALVDIAQAQLQARSIEANVVCGINPTTSIPRQEDITGDFSDLPQR</sequence>
<reference evidence="10" key="1">
    <citation type="submission" date="2003-08" db="EMBL/GenBank/DDBJ databases">
        <authorList>
            <person name="Birren B."/>
            <person name="Nusbaum C."/>
            <person name="Abebe A."/>
            <person name="Abouelleil A."/>
            <person name="Adekoya E."/>
            <person name="Ait-zahra M."/>
            <person name="Allen N."/>
            <person name="Allen T."/>
            <person name="An P."/>
            <person name="Anderson M."/>
            <person name="Anderson S."/>
            <person name="Arachchi H."/>
            <person name="Armbruster J."/>
            <person name="Bachantsang P."/>
            <person name="Baldwin J."/>
            <person name="Barry A."/>
            <person name="Bayul T."/>
            <person name="Blitshsteyn B."/>
            <person name="Bloom T."/>
            <person name="Blye J."/>
            <person name="Boguslavskiy L."/>
            <person name="Borowsky M."/>
            <person name="Boukhgalter B."/>
            <person name="Brunache A."/>
            <person name="Butler J."/>
            <person name="Calixte N."/>
            <person name="Calvo S."/>
            <person name="Camarata J."/>
            <person name="Campo K."/>
            <person name="Chang J."/>
            <person name="Cheshatsang Y."/>
            <person name="Citroen M."/>
            <person name="Collymore A."/>
            <person name="Considine T."/>
            <person name="Cook A."/>
            <person name="Cooke P."/>
            <person name="Corum B."/>
            <person name="Cuomo C."/>
            <person name="David R."/>
            <person name="Dawoe T."/>
            <person name="Degray S."/>
            <person name="Dodge S."/>
            <person name="Dooley K."/>
            <person name="Dorje P."/>
            <person name="Dorjee K."/>
            <person name="Dorris L."/>
            <person name="Duffey N."/>
            <person name="Dupes A."/>
            <person name="Elkins T."/>
            <person name="Engels R."/>
            <person name="Erickson J."/>
            <person name="Farina A."/>
            <person name="Faro S."/>
            <person name="Ferreira P."/>
            <person name="Fischer H."/>
            <person name="Fitzgerald M."/>
            <person name="Foley K."/>
            <person name="Gage D."/>
            <person name="Galagan J."/>
            <person name="Gearin G."/>
            <person name="Gnerre S."/>
            <person name="Gnirke A."/>
            <person name="Goyette A."/>
            <person name="Graham J."/>
            <person name="Grandbois E."/>
            <person name="Gyaltsen K."/>
            <person name="Hafez N."/>
            <person name="Hagopian D."/>
            <person name="Hagos B."/>
            <person name="Hall J."/>
            <person name="Hatcher B."/>
            <person name="Heller A."/>
            <person name="Higgins H."/>
            <person name="Honan T."/>
            <person name="Horn A."/>
            <person name="Houde N."/>
            <person name="Hughes L."/>
            <person name="Hulme W."/>
            <person name="Husby E."/>
            <person name="Iliev I."/>
            <person name="Jaffe D."/>
            <person name="Jones C."/>
            <person name="Kamal M."/>
            <person name="Kamat A."/>
            <person name="Kamvysselis M."/>
            <person name="Karlsson E."/>
            <person name="Kells C."/>
            <person name="Kieu A."/>
            <person name="Kisner P."/>
            <person name="Kodira C."/>
            <person name="Kulbokas E."/>
            <person name="Labutti K."/>
            <person name="Lama D."/>
            <person name="Landers T."/>
            <person name="Leger J."/>
            <person name="Levine S."/>
            <person name="Lewis D."/>
            <person name="Lewis T."/>
            <person name="Lindblad-toh K."/>
            <person name="Liu X."/>
            <person name="Lokyitsang T."/>
            <person name="Lokyitsang Y."/>
            <person name="Lucien O."/>
            <person name="Lui A."/>
            <person name="Ma L.J."/>
            <person name="Mabbitt R."/>
            <person name="Macdonald J."/>
            <person name="Maclean C."/>
            <person name="Major J."/>
            <person name="Manning J."/>
            <person name="Marabella R."/>
            <person name="Maru K."/>
            <person name="Matthews C."/>
            <person name="Mauceli E."/>
            <person name="Mccarthy M."/>
            <person name="Mcdonough S."/>
            <person name="Mcghee T."/>
            <person name="Meldrim J."/>
            <person name="Meneus L."/>
            <person name="Mesirov J."/>
            <person name="Mihalev A."/>
            <person name="Mihova T."/>
            <person name="Mikkelsen T."/>
            <person name="Mlenga V."/>
            <person name="Moru K."/>
            <person name="Mozes J."/>
            <person name="Mulrain L."/>
            <person name="Munson G."/>
            <person name="Naylor J."/>
            <person name="Newes C."/>
            <person name="Nguyen C."/>
            <person name="Nguyen N."/>
            <person name="Nguyen T."/>
            <person name="Nicol R."/>
            <person name="Nielsen C."/>
            <person name="Nizzari M."/>
            <person name="Norbu C."/>
            <person name="Norbu N."/>
            <person name="O'donnell P."/>
            <person name="Okoawo O."/>
            <person name="O'leary S."/>
            <person name="Omotosho B."/>
            <person name="O'neill K."/>
            <person name="Osman S."/>
            <person name="Parker S."/>
            <person name="Perrin D."/>
            <person name="Phunkhang P."/>
            <person name="Piqani B."/>
            <person name="Purcell S."/>
            <person name="Rachupka T."/>
            <person name="Ramasamy U."/>
            <person name="Rameau R."/>
            <person name="Ray V."/>
            <person name="Raymond C."/>
            <person name="Retta R."/>
            <person name="Richardson S."/>
            <person name="Rise C."/>
            <person name="Rodriguez J."/>
            <person name="Rogers J."/>
            <person name="Rogov P."/>
            <person name="Rutman M."/>
            <person name="Schupbach R."/>
            <person name="Seaman C."/>
            <person name="Settipalli S."/>
            <person name="Sharpe T."/>
            <person name="Sheridan J."/>
            <person name="Sherpa N."/>
            <person name="Shi J."/>
            <person name="Smirnov S."/>
            <person name="Smith C."/>
            <person name="Sougnez C."/>
            <person name="Spencer B."/>
            <person name="Stalker J."/>
            <person name="Stange-thomann N."/>
            <person name="Stavropoulos S."/>
            <person name="Stetson K."/>
            <person name="Stone C."/>
            <person name="Stone S."/>
            <person name="Stubbs M."/>
            <person name="Talamas J."/>
            <person name="Tchuinga P."/>
            <person name="Tenzing P."/>
            <person name="Tesfaye S."/>
            <person name="Theodore J."/>
            <person name="Thoulutsang Y."/>
            <person name="Topham K."/>
            <person name="Towey S."/>
            <person name="Tsamla T."/>
            <person name="Tsomo N."/>
            <person name="Vallee D."/>
            <person name="Vassiliev H."/>
            <person name="Venkataraman V."/>
            <person name="Vinson J."/>
            <person name="Vo A."/>
            <person name="Wade C."/>
            <person name="Wang S."/>
            <person name="Wangchuk T."/>
            <person name="Wangdi T."/>
            <person name="Whittaker C."/>
            <person name="Wilkinson J."/>
            <person name="Wu Y."/>
            <person name="Wyman D."/>
            <person name="Yadav S."/>
            <person name="Yang S."/>
            <person name="Yang X."/>
            <person name="Yeager S."/>
            <person name="Yee E."/>
            <person name="Young G."/>
            <person name="Zainoun J."/>
            <person name="Zembeck L."/>
            <person name="Zimmer A."/>
            <person name="Zody M."/>
            <person name="Lander E."/>
        </authorList>
    </citation>
    <scope>NUCLEOTIDE SEQUENCE [LARGE SCALE GENOMIC DNA]</scope>
</reference>
<evidence type="ECO:0000256" key="7">
    <source>
        <dbReference type="SAM" id="Coils"/>
    </source>
</evidence>
<reference evidence="9" key="2">
    <citation type="submission" date="2025-08" db="UniProtKB">
        <authorList>
            <consortium name="Ensembl"/>
        </authorList>
    </citation>
    <scope>IDENTIFICATION</scope>
</reference>
<evidence type="ECO:0000256" key="1">
    <source>
        <dbReference type="ARBA" id="ARBA00004123"/>
    </source>
</evidence>
<dbReference type="GO" id="GO:0003712">
    <property type="term" value="F:transcription coregulator activity"/>
    <property type="evidence" value="ECO:0007669"/>
    <property type="project" value="TreeGrafter"/>
</dbReference>
<comment type="function">
    <text evidence="6">Component of the Mediator complex, a coactivator involved in the regulated transcription of nearly all RNA polymerase II-dependent genes. Mediator functions as a bridge to convey information from gene-specific regulatory proteins to the basal RNA polymerase II transcription machinery. Mediator is recruited to promoters by direct interactions with regulatory proteins and serves as a scaffold for the assembly of a functional preinitiation complex with RNA polymerase II and the general transcription factors.</text>
</comment>
<dbReference type="OMA" id="DSFPIEA"/>
<comment type="subcellular location">
    <subcellularLocation>
        <location evidence="1 6">Nucleus</location>
    </subcellularLocation>
</comment>
<keyword evidence="2 6" id="KW-0805">Transcription regulation</keyword>
<feature type="coiled-coil region" evidence="7">
    <location>
        <begin position="89"/>
        <end position="137"/>
    </location>
</feature>
<evidence type="ECO:0000256" key="4">
    <source>
        <dbReference type="ARBA" id="ARBA00023163"/>
    </source>
</evidence>
<keyword evidence="3 6" id="KW-0010">Activator</keyword>
<dbReference type="GO" id="GO:0016592">
    <property type="term" value="C:mediator complex"/>
    <property type="evidence" value="ECO:0007669"/>
    <property type="project" value="UniProtKB-UniRule"/>
</dbReference>
<dbReference type="Pfam" id="PF11221">
    <property type="entry name" value="Med21"/>
    <property type="match status" value="1"/>
</dbReference>
<feature type="region of interest" description="Disordered" evidence="8">
    <location>
        <begin position="145"/>
        <end position="164"/>
    </location>
</feature>
<name>H2YS12_CIOSA</name>
<dbReference type="eggNOG" id="KOG1510">
    <property type="taxonomic scope" value="Eukaryota"/>
</dbReference>
<dbReference type="HOGENOM" id="CLU_126757_0_0_1"/>
<organism evidence="9 10">
    <name type="scientific">Ciona savignyi</name>
    <name type="common">Pacific transparent sea squirt</name>
    <dbReference type="NCBI Taxonomy" id="51511"/>
    <lineage>
        <taxon>Eukaryota</taxon>
        <taxon>Metazoa</taxon>
        <taxon>Chordata</taxon>
        <taxon>Tunicata</taxon>
        <taxon>Ascidiacea</taxon>
        <taxon>Phlebobranchia</taxon>
        <taxon>Cionidae</taxon>
        <taxon>Ciona</taxon>
    </lineage>
</organism>
<evidence type="ECO:0000256" key="2">
    <source>
        <dbReference type="ARBA" id="ARBA00023015"/>
    </source>
</evidence>
<protein>
    <recommendedName>
        <fullName evidence="6">Mediator of RNA polymerase II transcription subunit 21</fullName>
    </recommendedName>
</protein>
<reference evidence="9" key="3">
    <citation type="submission" date="2025-09" db="UniProtKB">
        <authorList>
            <consortium name="Ensembl"/>
        </authorList>
    </citation>
    <scope>IDENTIFICATION</scope>
</reference>
<dbReference type="InterPro" id="IPR021384">
    <property type="entry name" value="Mediator_Med21"/>
</dbReference>
<dbReference type="Gene3D" id="6.10.280.10">
    <property type="entry name" value="Mediator complex, subunit Med21"/>
    <property type="match status" value="1"/>
</dbReference>
<dbReference type="GeneTree" id="ENSGT00390000014557"/>
<dbReference type="FunCoup" id="H2YS12">
    <property type="interactions" value="77"/>
</dbReference>
<keyword evidence="10" id="KW-1185">Reference proteome</keyword>
<dbReference type="PANTHER" id="PTHR13381:SF0">
    <property type="entry name" value="MEDIATOR OF RNA POLYMERASE II TRANSCRIPTION SUBUNIT 21"/>
    <property type="match status" value="1"/>
</dbReference>
<proteinExistence type="inferred from homology"/>
<keyword evidence="5 6" id="KW-0539">Nucleus</keyword>
<keyword evidence="4 6" id="KW-0804">Transcription</keyword>
<evidence type="ECO:0000313" key="10">
    <source>
        <dbReference type="Proteomes" id="UP000007875"/>
    </source>
</evidence>
<accession>H2YS12</accession>
<dbReference type="AlphaFoldDB" id="H2YS12"/>
<dbReference type="GO" id="GO:0006357">
    <property type="term" value="P:regulation of transcription by RNA polymerase II"/>
    <property type="evidence" value="ECO:0007669"/>
    <property type="project" value="TreeGrafter"/>
</dbReference>
<evidence type="ECO:0000256" key="5">
    <source>
        <dbReference type="ARBA" id="ARBA00023242"/>
    </source>
</evidence>